<dbReference type="EMBL" id="FOND01000019">
    <property type="protein sequence ID" value="SFF61989.1"/>
    <property type="molecule type" value="Genomic_DNA"/>
</dbReference>
<evidence type="ECO:0000313" key="3">
    <source>
        <dbReference type="Proteomes" id="UP000198589"/>
    </source>
</evidence>
<dbReference type="OrthoDB" id="3692307at2"/>
<dbReference type="RefSeq" id="WP_139228961.1">
    <property type="nucleotide sequence ID" value="NZ_FOND01000019.1"/>
</dbReference>
<accession>A0A1I2K6M5</accession>
<evidence type="ECO:0000256" key="1">
    <source>
        <dbReference type="SAM" id="MobiDB-lite"/>
    </source>
</evidence>
<reference evidence="3" key="1">
    <citation type="submission" date="2016-10" db="EMBL/GenBank/DDBJ databases">
        <authorList>
            <person name="Varghese N."/>
            <person name="Submissions S."/>
        </authorList>
    </citation>
    <scope>NUCLEOTIDE SEQUENCE [LARGE SCALE GENOMIC DNA]</scope>
    <source>
        <strain evidence="3">DSM 46838</strain>
    </source>
</reference>
<feature type="compositionally biased region" description="Pro residues" evidence="1">
    <location>
        <begin position="8"/>
        <end position="23"/>
    </location>
</feature>
<proteinExistence type="predicted"/>
<organism evidence="2 3">
    <name type="scientific">Blastococcus tunisiensis</name>
    <dbReference type="NCBI Taxonomy" id="1798228"/>
    <lineage>
        <taxon>Bacteria</taxon>
        <taxon>Bacillati</taxon>
        <taxon>Actinomycetota</taxon>
        <taxon>Actinomycetes</taxon>
        <taxon>Geodermatophilales</taxon>
        <taxon>Geodermatophilaceae</taxon>
        <taxon>Blastococcus</taxon>
    </lineage>
</organism>
<dbReference type="Proteomes" id="UP000198589">
    <property type="component" value="Unassembled WGS sequence"/>
</dbReference>
<evidence type="ECO:0000313" key="2">
    <source>
        <dbReference type="EMBL" id="SFF61989.1"/>
    </source>
</evidence>
<gene>
    <name evidence="2" type="ORF">SAMN05216574_11974</name>
</gene>
<feature type="region of interest" description="Disordered" evidence="1">
    <location>
        <begin position="66"/>
        <end position="88"/>
    </location>
</feature>
<feature type="region of interest" description="Disordered" evidence="1">
    <location>
        <begin position="1"/>
        <end position="41"/>
    </location>
</feature>
<sequence>MAVEAPTEPTPSEAPAPSVPEPEPAAGAPAGGGLENGSADPKLGVAYRFDRLTHCGMDWTRFGGRDWKTVQPTSPAPGKLPPPGQEISTISHYIGGTIALVE</sequence>
<protein>
    <submittedName>
        <fullName evidence="2">Uncharacterized protein</fullName>
    </submittedName>
</protein>
<feature type="compositionally biased region" description="Pro residues" evidence="1">
    <location>
        <begin position="74"/>
        <end position="84"/>
    </location>
</feature>
<keyword evidence="3" id="KW-1185">Reference proteome</keyword>
<dbReference type="AlphaFoldDB" id="A0A1I2K6M5"/>
<name>A0A1I2K6M5_9ACTN</name>